<keyword evidence="3" id="KW-0813">Transport</keyword>
<evidence type="ECO:0000256" key="1">
    <source>
        <dbReference type="ARBA" id="ARBA00004141"/>
    </source>
</evidence>
<name>A0ABT2GVY4_9MICO</name>
<evidence type="ECO:0000256" key="8">
    <source>
        <dbReference type="ARBA" id="ARBA00022989"/>
    </source>
</evidence>
<keyword evidence="15" id="KW-1185">Reference proteome</keyword>
<comment type="similarity">
    <text evidence="2">Belongs to the TMEM175 family.</text>
</comment>
<evidence type="ECO:0000313" key="14">
    <source>
        <dbReference type="EMBL" id="MCS5732128.1"/>
    </source>
</evidence>
<dbReference type="InterPro" id="IPR010617">
    <property type="entry name" value="TMEM175-like"/>
</dbReference>
<dbReference type="PANTHER" id="PTHR31462">
    <property type="entry name" value="ENDOSOMAL/LYSOSOMAL POTASSIUM CHANNEL TMEM175"/>
    <property type="match status" value="1"/>
</dbReference>
<comment type="catalytic activity">
    <reaction evidence="12">
        <text>K(+)(in) = K(+)(out)</text>
        <dbReference type="Rhea" id="RHEA:29463"/>
        <dbReference type="ChEBI" id="CHEBI:29103"/>
    </reaction>
</comment>
<feature type="transmembrane region" description="Helical" evidence="13">
    <location>
        <begin position="79"/>
        <end position="97"/>
    </location>
</feature>
<gene>
    <name evidence="14" type="ORF">N1032_00025</name>
</gene>
<dbReference type="PANTHER" id="PTHR31462:SF5">
    <property type="entry name" value="ENDOSOMAL_LYSOSOMAL PROTON CHANNEL TMEM175"/>
    <property type="match status" value="1"/>
</dbReference>
<evidence type="ECO:0000313" key="15">
    <source>
        <dbReference type="Proteomes" id="UP001165586"/>
    </source>
</evidence>
<evidence type="ECO:0000256" key="13">
    <source>
        <dbReference type="SAM" id="Phobius"/>
    </source>
</evidence>
<evidence type="ECO:0000256" key="5">
    <source>
        <dbReference type="ARBA" id="ARBA00022692"/>
    </source>
</evidence>
<dbReference type="Proteomes" id="UP001165586">
    <property type="component" value="Unassembled WGS sequence"/>
</dbReference>
<dbReference type="Pfam" id="PF06736">
    <property type="entry name" value="TMEM175"/>
    <property type="match status" value="1"/>
</dbReference>
<evidence type="ECO:0000256" key="9">
    <source>
        <dbReference type="ARBA" id="ARBA00023065"/>
    </source>
</evidence>
<feature type="transmembrane region" description="Helical" evidence="13">
    <location>
        <begin position="12"/>
        <end position="30"/>
    </location>
</feature>
<keyword evidence="11" id="KW-0407">Ion channel</keyword>
<organism evidence="14 15">
    <name type="scientific">Herbiconiux daphne</name>
    <dbReference type="NCBI Taxonomy" id="2970914"/>
    <lineage>
        <taxon>Bacteria</taxon>
        <taxon>Bacillati</taxon>
        <taxon>Actinomycetota</taxon>
        <taxon>Actinomycetes</taxon>
        <taxon>Micrococcales</taxon>
        <taxon>Microbacteriaceae</taxon>
        <taxon>Herbiconiux</taxon>
    </lineage>
</organism>
<dbReference type="RefSeq" id="WP_259536601.1">
    <property type="nucleotide sequence ID" value="NZ_JANLCJ010000001.1"/>
</dbReference>
<accession>A0ABT2GVY4</accession>
<comment type="subcellular location">
    <subcellularLocation>
        <location evidence="1">Membrane</location>
        <topology evidence="1">Multi-pass membrane protein</topology>
    </subcellularLocation>
</comment>
<feature type="transmembrane region" description="Helical" evidence="13">
    <location>
        <begin position="151"/>
        <end position="172"/>
    </location>
</feature>
<evidence type="ECO:0000256" key="12">
    <source>
        <dbReference type="ARBA" id="ARBA00034430"/>
    </source>
</evidence>
<sequence>MRTERGFDRLVNFSDAVVAIAITLLILPLVDTATELKGMTVIELLQNDGLKLLVFVISFAVIGRFWLAHHQMYERVVGYNMPMLWVNLLWLLSIVFLPFPTELIASTGYDSATTSALYVGTMVLTSAAATWQMAIILRNPDLQAPAARGQLTLQPSLVSLGLMLAAFVFVLLFPRLGLWWLLLLVLSGPVQLLVRRIRPQTSAPAA</sequence>
<comment type="caution">
    <text evidence="14">The sequence shown here is derived from an EMBL/GenBank/DDBJ whole genome shotgun (WGS) entry which is preliminary data.</text>
</comment>
<evidence type="ECO:0000256" key="6">
    <source>
        <dbReference type="ARBA" id="ARBA00022826"/>
    </source>
</evidence>
<feature type="transmembrane region" description="Helical" evidence="13">
    <location>
        <begin position="117"/>
        <end position="139"/>
    </location>
</feature>
<keyword evidence="6" id="KW-0631">Potassium channel</keyword>
<evidence type="ECO:0000256" key="2">
    <source>
        <dbReference type="ARBA" id="ARBA00006920"/>
    </source>
</evidence>
<proteinExistence type="inferred from homology"/>
<evidence type="ECO:0000256" key="3">
    <source>
        <dbReference type="ARBA" id="ARBA00022448"/>
    </source>
</evidence>
<keyword evidence="7" id="KW-0630">Potassium</keyword>
<evidence type="ECO:0000256" key="7">
    <source>
        <dbReference type="ARBA" id="ARBA00022958"/>
    </source>
</evidence>
<evidence type="ECO:0000256" key="4">
    <source>
        <dbReference type="ARBA" id="ARBA00022538"/>
    </source>
</evidence>
<protein>
    <submittedName>
        <fullName evidence="14">TMEM175 family protein</fullName>
    </submittedName>
</protein>
<keyword evidence="5 13" id="KW-0812">Transmembrane</keyword>
<keyword evidence="10 13" id="KW-0472">Membrane</keyword>
<feature type="transmembrane region" description="Helical" evidence="13">
    <location>
        <begin position="50"/>
        <end position="67"/>
    </location>
</feature>
<evidence type="ECO:0000256" key="11">
    <source>
        <dbReference type="ARBA" id="ARBA00023303"/>
    </source>
</evidence>
<keyword evidence="4" id="KW-0633">Potassium transport</keyword>
<reference evidence="14" key="1">
    <citation type="submission" date="2022-08" db="EMBL/GenBank/DDBJ databases">
        <authorList>
            <person name="Deng Y."/>
            <person name="Han X.-F."/>
            <person name="Zhang Y.-Q."/>
        </authorList>
    </citation>
    <scope>NUCLEOTIDE SEQUENCE</scope>
    <source>
        <strain evidence="14">CPCC 203386</strain>
    </source>
</reference>
<feature type="transmembrane region" description="Helical" evidence="13">
    <location>
        <begin position="178"/>
        <end position="194"/>
    </location>
</feature>
<keyword evidence="9" id="KW-0406">Ion transport</keyword>
<dbReference type="EMBL" id="JANLCJ010000001">
    <property type="protein sequence ID" value="MCS5732128.1"/>
    <property type="molecule type" value="Genomic_DNA"/>
</dbReference>
<keyword evidence="8 13" id="KW-1133">Transmembrane helix</keyword>
<evidence type="ECO:0000256" key="10">
    <source>
        <dbReference type="ARBA" id="ARBA00023136"/>
    </source>
</evidence>